<feature type="compositionally biased region" description="Basic and acidic residues" evidence="1">
    <location>
        <begin position="480"/>
        <end position="539"/>
    </location>
</feature>
<dbReference type="OrthoDB" id="5426678at2759"/>
<feature type="compositionally biased region" description="Polar residues" evidence="1">
    <location>
        <begin position="382"/>
        <end position="396"/>
    </location>
</feature>
<evidence type="ECO:0000256" key="3">
    <source>
        <dbReference type="SAM" id="SignalP"/>
    </source>
</evidence>
<keyword evidence="3" id="KW-0732">Signal</keyword>
<organism evidence="4 5">
    <name type="scientific">Hyaloscypha hepaticicola</name>
    <dbReference type="NCBI Taxonomy" id="2082293"/>
    <lineage>
        <taxon>Eukaryota</taxon>
        <taxon>Fungi</taxon>
        <taxon>Dikarya</taxon>
        <taxon>Ascomycota</taxon>
        <taxon>Pezizomycotina</taxon>
        <taxon>Leotiomycetes</taxon>
        <taxon>Helotiales</taxon>
        <taxon>Hyaloscyphaceae</taxon>
        <taxon>Hyaloscypha</taxon>
    </lineage>
</organism>
<evidence type="ECO:0000256" key="1">
    <source>
        <dbReference type="SAM" id="MobiDB-lite"/>
    </source>
</evidence>
<feature type="signal peptide" evidence="3">
    <location>
        <begin position="1"/>
        <end position="21"/>
    </location>
</feature>
<feature type="region of interest" description="Disordered" evidence="1">
    <location>
        <begin position="651"/>
        <end position="679"/>
    </location>
</feature>
<feature type="transmembrane region" description="Helical" evidence="2">
    <location>
        <begin position="229"/>
        <end position="251"/>
    </location>
</feature>
<gene>
    <name evidence="4" type="ORF">NA56DRAFT_693691</name>
</gene>
<reference evidence="4 5" key="1">
    <citation type="submission" date="2016-05" db="EMBL/GenBank/DDBJ databases">
        <title>A degradative enzymes factory behind the ericoid mycorrhizal symbiosis.</title>
        <authorList>
            <consortium name="DOE Joint Genome Institute"/>
            <person name="Martino E."/>
            <person name="Morin E."/>
            <person name="Grelet G."/>
            <person name="Kuo A."/>
            <person name="Kohler A."/>
            <person name="Daghino S."/>
            <person name="Barry K."/>
            <person name="Choi C."/>
            <person name="Cichocki N."/>
            <person name="Clum A."/>
            <person name="Copeland A."/>
            <person name="Hainaut M."/>
            <person name="Haridas S."/>
            <person name="Labutti K."/>
            <person name="Lindquist E."/>
            <person name="Lipzen A."/>
            <person name="Khouja H.-R."/>
            <person name="Murat C."/>
            <person name="Ohm R."/>
            <person name="Olson A."/>
            <person name="Spatafora J."/>
            <person name="Veneault-Fourrey C."/>
            <person name="Henrissat B."/>
            <person name="Grigoriev I."/>
            <person name="Martin F."/>
            <person name="Perotto S."/>
        </authorList>
    </citation>
    <scope>NUCLEOTIDE SEQUENCE [LARGE SCALE GENOMIC DNA]</scope>
    <source>
        <strain evidence="4 5">UAMH 7357</strain>
    </source>
</reference>
<feature type="region of interest" description="Disordered" evidence="1">
    <location>
        <begin position="366"/>
        <end position="621"/>
    </location>
</feature>
<feature type="compositionally biased region" description="Polar residues" evidence="1">
    <location>
        <begin position="445"/>
        <end position="462"/>
    </location>
</feature>
<sequence length="679" mass="73785">MASMLISSLLAVLFLAYTTISLQVSSNSPCTSVCTSSSSSSTLGSEIACLDADYAGTPTGQKFMSCVSCLQTSTASDENGSDQEWFLYNLRFALDTCLFGFQQPSDAVTAPCSMSDSCQPLQLALGDGNLVPSNETEYSYCSTDSNAILGSSLGPCKDCLSNTSDEKYLRNFLTALQAGCVQQPPTGTLIGLEGSVFSTTPVNITSPGSNQSATSSSKATHKSGLPQGAVIGIAVGLAVLLLVTIAILIVCAQRRKSLNRLAKKSLHSPLHSRFGATNITAPTNGAYGNPYAPPTAVNEPFHAPSYTAKELNVLDNALTVLEKHHSSPRELKDPSGGWRDLAHTRLANALTNQTGTALPTHQAYIPDTFSSVSPPPQTPVSETASDITSDATSDTYQMKDYPSSRSSPKNIPPPLILEPKLPLHKRAPSKTSPPYIPQVQAIYPPSQSSPPKSEFRSQSQAQLRYERNRSLSRPRNGSRTRNDSRHRDDSRTRAESRAEGRSESRTRGESRAESRTRADSRAQSRTREESRSRGMEESSRLSPPLLHSQRMEESSRVSPPLLHSQRMEESSRVSPPLLHSQRLAGLEEVPSRSASRSDTYKRNTARPGIANTNASKDRPIISHGGRFDFELAERERIEKERMDGFASITKDSFKKKKHRPEDATPITAESGEEQWPGSY</sequence>
<evidence type="ECO:0008006" key="6">
    <source>
        <dbReference type="Google" id="ProtNLM"/>
    </source>
</evidence>
<feature type="chain" id="PRO_5014344827" description="LPXTG-domain-containing protein" evidence="3">
    <location>
        <begin position="22"/>
        <end position="679"/>
    </location>
</feature>
<proteinExistence type="predicted"/>
<dbReference type="EMBL" id="KZ613518">
    <property type="protein sequence ID" value="PMD14783.1"/>
    <property type="molecule type" value="Genomic_DNA"/>
</dbReference>
<evidence type="ECO:0000256" key="2">
    <source>
        <dbReference type="SAM" id="Phobius"/>
    </source>
</evidence>
<keyword evidence="2" id="KW-0472">Membrane</keyword>
<keyword evidence="2" id="KW-1133">Transmembrane helix</keyword>
<accession>A0A2J6PL88</accession>
<protein>
    <recommendedName>
        <fullName evidence="6">LPXTG-domain-containing protein</fullName>
    </recommendedName>
</protein>
<dbReference type="Proteomes" id="UP000235672">
    <property type="component" value="Unassembled WGS sequence"/>
</dbReference>
<keyword evidence="2" id="KW-0812">Transmembrane</keyword>
<evidence type="ECO:0000313" key="5">
    <source>
        <dbReference type="Proteomes" id="UP000235672"/>
    </source>
</evidence>
<keyword evidence="5" id="KW-1185">Reference proteome</keyword>
<evidence type="ECO:0000313" key="4">
    <source>
        <dbReference type="EMBL" id="PMD14783.1"/>
    </source>
</evidence>
<name>A0A2J6PL88_9HELO</name>
<dbReference type="AlphaFoldDB" id="A0A2J6PL88"/>